<protein>
    <submittedName>
        <fullName evidence="2">Uncharacterized protein</fullName>
    </submittedName>
</protein>
<dbReference type="Proteomes" id="UP001303473">
    <property type="component" value="Unassembled WGS sequence"/>
</dbReference>
<gene>
    <name evidence="2" type="ORF">QBC46DRAFT_413969</name>
</gene>
<feature type="region of interest" description="Disordered" evidence="1">
    <location>
        <begin position="69"/>
        <end position="88"/>
    </location>
</feature>
<evidence type="ECO:0000256" key="1">
    <source>
        <dbReference type="SAM" id="MobiDB-lite"/>
    </source>
</evidence>
<name>A0AAN6RYA8_9PEZI</name>
<proteinExistence type="predicted"/>
<comment type="caution">
    <text evidence="2">The sequence shown here is derived from an EMBL/GenBank/DDBJ whole genome shotgun (WGS) entry which is preliminary data.</text>
</comment>
<reference evidence="3" key="1">
    <citation type="journal article" date="2023" name="Mol. Phylogenet. Evol.">
        <title>Genome-scale phylogeny and comparative genomics of the fungal order Sordariales.</title>
        <authorList>
            <person name="Hensen N."/>
            <person name="Bonometti L."/>
            <person name="Westerberg I."/>
            <person name="Brannstrom I.O."/>
            <person name="Guillou S."/>
            <person name="Cros-Aarteil S."/>
            <person name="Calhoun S."/>
            <person name="Haridas S."/>
            <person name="Kuo A."/>
            <person name="Mondo S."/>
            <person name="Pangilinan J."/>
            <person name="Riley R."/>
            <person name="LaButti K."/>
            <person name="Andreopoulos B."/>
            <person name="Lipzen A."/>
            <person name="Chen C."/>
            <person name="Yan M."/>
            <person name="Daum C."/>
            <person name="Ng V."/>
            <person name="Clum A."/>
            <person name="Steindorff A."/>
            <person name="Ohm R.A."/>
            <person name="Martin F."/>
            <person name="Silar P."/>
            <person name="Natvig D.O."/>
            <person name="Lalanne C."/>
            <person name="Gautier V."/>
            <person name="Ament-Velasquez S.L."/>
            <person name="Kruys A."/>
            <person name="Hutchinson M.I."/>
            <person name="Powell A.J."/>
            <person name="Barry K."/>
            <person name="Miller A.N."/>
            <person name="Grigoriev I.V."/>
            <person name="Debuchy R."/>
            <person name="Gladieux P."/>
            <person name="Hiltunen Thoren M."/>
            <person name="Johannesson H."/>
        </authorList>
    </citation>
    <scope>NUCLEOTIDE SEQUENCE [LARGE SCALE GENOMIC DNA]</scope>
    <source>
        <strain evidence="3">CBS 340.73</strain>
    </source>
</reference>
<keyword evidence="3" id="KW-1185">Reference proteome</keyword>
<evidence type="ECO:0000313" key="2">
    <source>
        <dbReference type="EMBL" id="KAK3934367.1"/>
    </source>
</evidence>
<sequence>MTVLNSGFTSLLALSSYTKASLAFTAYDKKLTLTRSTGVFNRYDSAGSTSVAAEREAFVSDLGSRSDFKSNSFSESDGESNLESNVNSNCDSNPDMDLRFIIDSMWPLSVSYTIHFGSATPLRLKAIYIKEAKILGLRRSY</sequence>
<dbReference type="EMBL" id="MU853996">
    <property type="protein sequence ID" value="KAK3934367.1"/>
    <property type="molecule type" value="Genomic_DNA"/>
</dbReference>
<organism evidence="2 3">
    <name type="scientific">Diplogelasinospora grovesii</name>
    <dbReference type="NCBI Taxonomy" id="303347"/>
    <lineage>
        <taxon>Eukaryota</taxon>
        <taxon>Fungi</taxon>
        <taxon>Dikarya</taxon>
        <taxon>Ascomycota</taxon>
        <taxon>Pezizomycotina</taxon>
        <taxon>Sordariomycetes</taxon>
        <taxon>Sordariomycetidae</taxon>
        <taxon>Sordariales</taxon>
        <taxon>Diplogelasinosporaceae</taxon>
        <taxon>Diplogelasinospora</taxon>
    </lineage>
</organism>
<accession>A0AAN6RYA8</accession>
<evidence type="ECO:0000313" key="3">
    <source>
        <dbReference type="Proteomes" id="UP001303473"/>
    </source>
</evidence>
<dbReference type="AlphaFoldDB" id="A0AAN6RYA8"/>